<feature type="compositionally biased region" description="Low complexity" evidence="1">
    <location>
        <begin position="82"/>
        <end position="94"/>
    </location>
</feature>
<feature type="region of interest" description="Disordered" evidence="1">
    <location>
        <begin position="75"/>
        <end position="184"/>
    </location>
</feature>
<accession>A0AAU9WLN8</accession>
<evidence type="ECO:0000313" key="2">
    <source>
        <dbReference type="EMBL" id="CAH3118086.1"/>
    </source>
</evidence>
<dbReference type="Proteomes" id="UP001159428">
    <property type="component" value="Unassembled WGS sequence"/>
</dbReference>
<organism evidence="2 3">
    <name type="scientific">Pocillopora meandrina</name>
    <dbReference type="NCBI Taxonomy" id="46732"/>
    <lineage>
        <taxon>Eukaryota</taxon>
        <taxon>Metazoa</taxon>
        <taxon>Cnidaria</taxon>
        <taxon>Anthozoa</taxon>
        <taxon>Hexacorallia</taxon>
        <taxon>Scleractinia</taxon>
        <taxon>Astrocoeniina</taxon>
        <taxon>Pocilloporidae</taxon>
        <taxon>Pocillopora</taxon>
    </lineage>
</organism>
<proteinExistence type="predicted"/>
<feature type="compositionally biased region" description="Polar residues" evidence="1">
    <location>
        <begin position="163"/>
        <end position="184"/>
    </location>
</feature>
<feature type="compositionally biased region" description="Polar residues" evidence="1">
    <location>
        <begin position="95"/>
        <end position="114"/>
    </location>
</feature>
<name>A0AAU9WLN8_9CNID</name>
<dbReference type="EMBL" id="CALNXJ010000016">
    <property type="protein sequence ID" value="CAH3118086.1"/>
    <property type="molecule type" value="Genomic_DNA"/>
</dbReference>
<dbReference type="AlphaFoldDB" id="A0AAU9WLN8"/>
<gene>
    <name evidence="2" type="ORF">PMEA_00007774</name>
</gene>
<protein>
    <submittedName>
        <fullName evidence="2">Uncharacterized protein</fullName>
    </submittedName>
</protein>
<reference evidence="2 3" key="1">
    <citation type="submission" date="2022-05" db="EMBL/GenBank/DDBJ databases">
        <authorList>
            <consortium name="Genoscope - CEA"/>
            <person name="William W."/>
        </authorList>
    </citation>
    <scope>NUCLEOTIDE SEQUENCE [LARGE SCALE GENOMIC DNA]</scope>
</reference>
<comment type="caution">
    <text evidence="2">The sequence shown here is derived from an EMBL/GenBank/DDBJ whole genome shotgun (WGS) entry which is preliminary data.</text>
</comment>
<sequence length="184" mass="21091">MNEVQRKARARYFEQEIWNNLSKQNSFEDRRLNLKRNKLGKDENIAVKSWNQEQLLMLRRNKKLHELLNGSHEHFTQKSNQLISPSTPLSLPSLGAQQRPRSTSSSAQGSTDFSSRSKEPARPRSHTQQMLSAKTEHSIRKQSAQEEISLPSVSATKVRRTTHSAFSQNTSLSSSEPFMQRKTS</sequence>
<keyword evidence="3" id="KW-1185">Reference proteome</keyword>
<evidence type="ECO:0000313" key="3">
    <source>
        <dbReference type="Proteomes" id="UP001159428"/>
    </source>
</evidence>
<evidence type="ECO:0000256" key="1">
    <source>
        <dbReference type="SAM" id="MobiDB-lite"/>
    </source>
</evidence>
<feature type="compositionally biased region" description="Polar residues" evidence="1">
    <location>
        <begin position="141"/>
        <end position="155"/>
    </location>
</feature>